<dbReference type="Proteomes" id="UP001163850">
    <property type="component" value="Unassembled WGS sequence"/>
</dbReference>
<sequence>MSGIYKSHWHCILAVTSKPLSSTSTMMTILPECLRLIMIAFALLFALLLLRSLRRQRHSTSSAFIDNIPAPKSSSWLRGNYQQIFNSAAWPFHEFLRREYGSIVRLHGPFGASTLYTFDPKAMHHVLFTEHNVFDMSDGFIEGNRLNFGGGFFGTPGHEHRKQRKILNPVFSGAHLRDMIPTFFEITHKLEDALKRSLQSGSQTQEIDILSWMGRTSLEIIGQAGLGYSLDPLTDEKIVHPYSRTIKKLVPTLMRVQFWRMNVLPRVVWIGSPGFRRLIVNMLPWKDVHQIRDIVDYMWEVATEIYENKKRAFKMGDEAVAQQIGRGKDIISVLMRANMKASNEEKIQDKDVISQMSSLIFAATDTTSTAMARVLNLLAQHPDVQERLRQEIIEAKRQLDERNLSFEELNALPYLDAVCRETLRMFPPVSTVFRVARQDTALPLHKSITGLNGTEIHQVMVPKGTIVFLSIFNANRNPELWGKDSEEWKPERWLSPLSPEVVNARIPGVYSHLMTFIGGGRSCIGFKFAELEMKVVISTLVERFKFSPSTKQLEICWQMNNITTPIIGGKDDHPQLPINISLVD</sequence>
<keyword evidence="5 13" id="KW-0349">Heme</keyword>
<dbReference type="GO" id="GO:0016705">
    <property type="term" value="F:oxidoreductase activity, acting on paired donors, with incorporation or reduction of molecular oxygen"/>
    <property type="evidence" value="ECO:0007669"/>
    <property type="project" value="InterPro"/>
</dbReference>
<keyword evidence="9" id="KW-0560">Oxidoreductase</keyword>
<evidence type="ECO:0000256" key="5">
    <source>
        <dbReference type="ARBA" id="ARBA00022617"/>
    </source>
</evidence>
<dbReference type="Pfam" id="PF00067">
    <property type="entry name" value="p450"/>
    <property type="match status" value="1"/>
</dbReference>
<evidence type="ECO:0000256" key="10">
    <source>
        <dbReference type="ARBA" id="ARBA00023004"/>
    </source>
</evidence>
<dbReference type="Gene3D" id="1.10.630.10">
    <property type="entry name" value="Cytochrome P450"/>
    <property type="match status" value="1"/>
</dbReference>
<dbReference type="EMBL" id="MU802033">
    <property type="protein sequence ID" value="KAJ3983147.1"/>
    <property type="molecule type" value="Genomic_DNA"/>
</dbReference>
<keyword evidence="11" id="KW-0503">Monooxygenase</keyword>
<dbReference type="AlphaFoldDB" id="A0AA38PWY3"/>
<dbReference type="InterPro" id="IPR036396">
    <property type="entry name" value="Cyt_P450_sf"/>
</dbReference>
<protein>
    <submittedName>
        <fullName evidence="15">Cytochrome P450</fullName>
    </submittedName>
</protein>
<keyword evidence="8 14" id="KW-1133">Transmembrane helix</keyword>
<comment type="subcellular location">
    <subcellularLocation>
        <location evidence="2">Membrane</location>
    </subcellularLocation>
</comment>
<dbReference type="InterPro" id="IPR002401">
    <property type="entry name" value="Cyt_P450_E_grp-I"/>
</dbReference>
<comment type="pathway">
    <text evidence="3">Secondary metabolite biosynthesis; terpenoid biosynthesis.</text>
</comment>
<name>A0AA38PWY3_9AGAR</name>
<reference evidence="15" key="1">
    <citation type="submission" date="2022-08" db="EMBL/GenBank/DDBJ databases">
        <authorList>
            <consortium name="DOE Joint Genome Institute"/>
            <person name="Min B."/>
            <person name="Riley R."/>
            <person name="Sierra-Patev S."/>
            <person name="Naranjo-Ortiz M."/>
            <person name="Looney B."/>
            <person name="Konkel Z."/>
            <person name="Slot J.C."/>
            <person name="Sakamoto Y."/>
            <person name="Steenwyk J.L."/>
            <person name="Rokas A."/>
            <person name="Carro J."/>
            <person name="Camarero S."/>
            <person name="Ferreira P."/>
            <person name="Molpeceres G."/>
            <person name="Ruiz-Duenas F.J."/>
            <person name="Serrano A."/>
            <person name="Henrissat B."/>
            <person name="Drula E."/>
            <person name="Hughes K.W."/>
            <person name="Mata J.L."/>
            <person name="Ishikawa N.K."/>
            <person name="Vargas-Isla R."/>
            <person name="Ushijima S."/>
            <person name="Smith C.A."/>
            <person name="Ahrendt S."/>
            <person name="Andreopoulos W."/>
            <person name="He G."/>
            <person name="Labutti K."/>
            <person name="Lipzen A."/>
            <person name="Ng V."/>
            <person name="Sandor L."/>
            <person name="Barry K."/>
            <person name="Martinez A.T."/>
            <person name="Xiao Y."/>
            <person name="Gibbons J.G."/>
            <person name="Terashima K."/>
            <person name="Hibbett D.S."/>
            <person name="Grigoriev I.V."/>
        </authorList>
    </citation>
    <scope>NUCLEOTIDE SEQUENCE</scope>
    <source>
        <strain evidence="15">TFB7829</strain>
    </source>
</reference>
<dbReference type="PRINTS" id="PR00463">
    <property type="entry name" value="EP450I"/>
</dbReference>
<dbReference type="InterPro" id="IPR001128">
    <property type="entry name" value="Cyt_P450"/>
</dbReference>
<evidence type="ECO:0000313" key="15">
    <source>
        <dbReference type="EMBL" id="KAJ3983147.1"/>
    </source>
</evidence>
<dbReference type="GO" id="GO:0016020">
    <property type="term" value="C:membrane"/>
    <property type="evidence" value="ECO:0007669"/>
    <property type="project" value="UniProtKB-SubCell"/>
</dbReference>
<evidence type="ECO:0000256" key="2">
    <source>
        <dbReference type="ARBA" id="ARBA00004370"/>
    </source>
</evidence>
<dbReference type="PANTHER" id="PTHR24305">
    <property type="entry name" value="CYTOCHROME P450"/>
    <property type="match status" value="1"/>
</dbReference>
<evidence type="ECO:0000256" key="6">
    <source>
        <dbReference type="ARBA" id="ARBA00022692"/>
    </source>
</evidence>
<dbReference type="SUPFAM" id="SSF48264">
    <property type="entry name" value="Cytochrome P450"/>
    <property type="match status" value="1"/>
</dbReference>
<feature type="binding site" description="axial binding residue" evidence="13">
    <location>
        <position position="523"/>
    </location>
    <ligand>
        <name>heme</name>
        <dbReference type="ChEBI" id="CHEBI:30413"/>
    </ligand>
    <ligandPart>
        <name>Fe</name>
        <dbReference type="ChEBI" id="CHEBI:18248"/>
    </ligandPart>
</feature>
<evidence type="ECO:0000256" key="12">
    <source>
        <dbReference type="ARBA" id="ARBA00023136"/>
    </source>
</evidence>
<dbReference type="CDD" id="cd11069">
    <property type="entry name" value="CYP_FUM15-like"/>
    <property type="match status" value="1"/>
</dbReference>
<keyword evidence="6 14" id="KW-0812">Transmembrane</keyword>
<organism evidence="15 16">
    <name type="scientific">Lentinula detonsa</name>
    <dbReference type="NCBI Taxonomy" id="2804962"/>
    <lineage>
        <taxon>Eukaryota</taxon>
        <taxon>Fungi</taxon>
        <taxon>Dikarya</taxon>
        <taxon>Basidiomycota</taxon>
        <taxon>Agaricomycotina</taxon>
        <taxon>Agaricomycetes</taxon>
        <taxon>Agaricomycetidae</taxon>
        <taxon>Agaricales</taxon>
        <taxon>Marasmiineae</taxon>
        <taxon>Omphalotaceae</taxon>
        <taxon>Lentinula</taxon>
    </lineage>
</organism>
<feature type="transmembrane region" description="Helical" evidence="14">
    <location>
        <begin position="29"/>
        <end position="50"/>
    </location>
</feature>
<evidence type="ECO:0000313" key="16">
    <source>
        <dbReference type="Proteomes" id="UP001163850"/>
    </source>
</evidence>
<comment type="cofactor">
    <cofactor evidence="1 13">
        <name>heme</name>
        <dbReference type="ChEBI" id="CHEBI:30413"/>
    </cofactor>
</comment>
<evidence type="ECO:0000256" key="13">
    <source>
        <dbReference type="PIRSR" id="PIRSR602401-1"/>
    </source>
</evidence>
<evidence type="ECO:0000256" key="3">
    <source>
        <dbReference type="ARBA" id="ARBA00004721"/>
    </source>
</evidence>
<comment type="similarity">
    <text evidence="4">Belongs to the cytochrome P450 family.</text>
</comment>
<evidence type="ECO:0000256" key="7">
    <source>
        <dbReference type="ARBA" id="ARBA00022723"/>
    </source>
</evidence>
<dbReference type="GO" id="GO:0005506">
    <property type="term" value="F:iron ion binding"/>
    <property type="evidence" value="ECO:0007669"/>
    <property type="project" value="InterPro"/>
</dbReference>
<dbReference type="PANTHER" id="PTHR24305:SF166">
    <property type="entry name" value="CYTOCHROME P450 12A4, MITOCHONDRIAL-RELATED"/>
    <property type="match status" value="1"/>
</dbReference>
<proteinExistence type="inferred from homology"/>
<evidence type="ECO:0000256" key="1">
    <source>
        <dbReference type="ARBA" id="ARBA00001971"/>
    </source>
</evidence>
<dbReference type="InterPro" id="IPR050121">
    <property type="entry name" value="Cytochrome_P450_monoxygenase"/>
</dbReference>
<dbReference type="GO" id="GO:0020037">
    <property type="term" value="F:heme binding"/>
    <property type="evidence" value="ECO:0007669"/>
    <property type="project" value="InterPro"/>
</dbReference>
<gene>
    <name evidence="15" type="ORF">F5890DRAFT_239433</name>
</gene>
<evidence type="ECO:0000256" key="8">
    <source>
        <dbReference type="ARBA" id="ARBA00022989"/>
    </source>
</evidence>
<keyword evidence="12 14" id="KW-0472">Membrane</keyword>
<keyword evidence="10 13" id="KW-0408">Iron</keyword>
<evidence type="ECO:0000256" key="11">
    <source>
        <dbReference type="ARBA" id="ARBA00023033"/>
    </source>
</evidence>
<accession>A0AA38PWY3</accession>
<keyword evidence="7 13" id="KW-0479">Metal-binding</keyword>
<evidence type="ECO:0000256" key="4">
    <source>
        <dbReference type="ARBA" id="ARBA00010617"/>
    </source>
</evidence>
<evidence type="ECO:0000256" key="14">
    <source>
        <dbReference type="SAM" id="Phobius"/>
    </source>
</evidence>
<evidence type="ECO:0000256" key="9">
    <source>
        <dbReference type="ARBA" id="ARBA00023002"/>
    </source>
</evidence>
<dbReference type="GO" id="GO:0004497">
    <property type="term" value="F:monooxygenase activity"/>
    <property type="evidence" value="ECO:0007669"/>
    <property type="project" value="UniProtKB-KW"/>
</dbReference>
<comment type="caution">
    <text evidence="15">The sequence shown here is derived from an EMBL/GenBank/DDBJ whole genome shotgun (WGS) entry which is preliminary data.</text>
</comment>
<dbReference type="PRINTS" id="PR00385">
    <property type="entry name" value="P450"/>
</dbReference>